<keyword evidence="2" id="KW-0285">Flavoprotein</keyword>
<evidence type="ECO:0000313" key="7">
    <source>
        <dbReference type="Proteomes" id="UP001338125"/>
    </source>
</evidence>
<dbReference type="InterPro" id="IPR020946">
    <property type="entry name" value="Flavin_mOase-like"/>
</dbReference>
<dbReference type="Proteomes" id="UP001338125">
    <property type="component" value="Unassembled WGS sequence"/>
</dbReference>
<keyword evidence="3" id="KW-0274">FAD</keyword>
<sequence>MGDAMDLPTSPCTAAGSKPSQASEQDISSWKDGRVDLPSAAKSHKYHVQPTKLVNRFIDEPREIRVAVIGAGLAGVSAGILLPAKVPGIKLTIFDKNAEVGGTWFENIYPGVRCDVPAHVYQSTFDSNTQWSEEFAQGPEILNYWKTLARKYEVYKLLKLAHKVESLDWDPQESAWLINVHDLTTDTSRIEKFDFVITAIGRFNNWKLPDYPGIRDYKGLIRHTSNWDPNFDVTGKKVAVIGNGASGIQLVANIQKRVERLDHYARNPTWIAQSFGGHDTSIEPKVIPQELMDSFKDPETYLKYRKVMEDSYFRGFNRWLKGSESNTEDRDHLTELARTRLAENPELFEKIIPEFSPHCRRLTPGPGYLEAISQPHVDYIQTPIKRFTDTGIETTDGKTRDVDAIFCATGANIDAAPPFPIRSGMADLSLDWKHEGAYGFPYTYLGAASPGFPNLLFLHGPSGSGRAGTVPYNVENQVTYFAKILRKVSREGIKTMAPSKRAADDFVAYTDAFFDTTVLSENCSSCAMQMTIIQQNPRWEDWEYEYLSKGGNRFAWYFGNGRTRLEADPEVDVTAYLSAEKDVDLRGLHENWWSVS</sequence>
<dbReference type="PANTHER" id="PTHR42877:SF6">
    <property type="entry name" value="MONOOXYGENASE, PUTATIVE (AFU_ORTHOLOGUE AFUA_3G15050)-RELATED"/>
    <property type="match status" value="1"/>
</dbReference>
<dbReference type="Pfam" id="PF00743">
    <property type="entry name" value="FMO-like"/>
    <property type="match status" value="1"/>
</dbReference>
<gene>
    <name evidence="6" type="ORF">PT974_06189</name>
</gene>
<comment type="caution">
    <text evidence="6">The sequence shown here is derived from an EMBL/GenBank/DDBJ whole genome shotgun (WGS) entry which is preliminary data.</text>
</comment>
<evidence type="ECO:0000256" key="3">
    <source>
        <dbReference type="ARBA" id="ARBA00022827"/>
    </source>
</evidence>
<dbReference type="GO" id="GO:0004497">
    <property type="term" value="F:monooxygenase activity"/>
    <property type="evidence" value="ECO:0007669"/>
    <property type="project" value="UniProtKB-KW"/>
</dbReference>
<dbReference type="InterPro" id="IPR036188">
    <property type="entry name" value="FAD/NAD-bd_sf"/>
</dbReference>
<dbReference type="InterPro" id="IPR051209">
    <property type="entry name" value="FAD-bind_Monooxygenase_sf"/>
</dbReference>
<reference evidence="6 7" key="1">
    <citation type="submission" date="2024-01" db="EMBL/GenBank/DDBJ databases">
        <title>Complete genome of Cladobotryum mycophilum ATHUM6906.</title>
        <authorList>
            <person name="Christinaki A.C."/>
            <person name="Myridakis A.I."/>
            <person name="Kouvelis V.N."/>
        </authorList>
    </citation>
    <scope>NUCLEOTIDE SEQUENCE [LARGE SCALE GENOMIC DNA]</scope>
    <source>
        <strain evidence="6 7">ATHUM6906</strain>
    </source>
</reference>
<keyword evidence="7" id="KW-1185">Reference proteome</keyword>
<organism evidence="6 7">
    <name type="scientific">Cladobotryum mycophilum</name>
    <dbReference type="NCBI Taxonomy" id="491253"/>
    <lineage>
        <taxon>Eukaryota</taxon>
        <taxon>Fungi</taxon>
        <taxon>Dikarya</taxon>
        <taxon>Ascomycota</taxon>
        <taxon>Pezizomycotina</taxon>
        <taxon>Sordariomycetes</taxon>
        <taxon>Hypocreomycetidae</taxon>
        <taxon>Hypocreales</taxon>
        <taxon>Hypocreaceae</taxon>
        <taxon>Cladobotryum</taxon>
    </lineage>
</organism>
<comment type="similarity">
    <text evidence="1">Belongs to the FAD-binding monooxygenase family.</text>
</comment>
<accession>A0ABR0SKS4</accession>
<evidence type="ECO:0000256" key="4">
    <source>
        <dbReference type="ARBA" id="ARBA00023002"/>
    </source>
</evidence>
<keyword evidence="4" id="KW-0560">Oxidoreductase</keyword>
<protein>
    <submittedName>
        <fullName evidence="6">FAD-binding monooxygenase aflW</fullName>
    </submittedName>
</protein>
<evidence type="ECO:0000256" key="2">
    <source>
        <dbReference type="ARBA" id="ARBA00022630"/>
    </source>
</evidence>
<dbReference type="SUPFAM" id="SSF51905">
    <property type="entry name" value="FAD/NAD(P)-binding domain"/>
    <property type="match status" value="3"/>
</dbReference>
<name>A0ABR0SKS4_9HYPO</name>
<feature type="compositionally biased region" description="Polar residues" evidence="5">
    <location>
        <begin position="18"/>
        <end position="28"/>
    </location>
</feature>
<dbReference type="Gene3D" id="3.50.50.60">
    <property type="entry name" value="FAD/NAD(P)-binding domain"/>
    <property type="match status" value="3"/>
</dbReference>
<proteinExistence type="inferred from homology"/>
<dbReference type="PANTHER" id="PTHR42877">
    <property type="entry name" value="L-ORNITHINE N(5)-MONOOXYGENASE-RELATED"/>
    <property type="match status" value="1"/>
</dbReference>
<feature type="region of interest" description="Disordered" evidence="5">
    <location>
        <begin position="1"/>
        <end position="29"/>
    </location>
</feature>
<evidence type="ECO:0000256" key="1">
    <source>
        <dbReference type="ARBA" id="ARBA00010139"/>
    </source>
</evidence>
<keyword evidence="6" id="KW-0503">Monooxygenase</keyword>
<evidence type="ECO:0000256" key="5">
    <source>
        <dbReference type="SAM" id="MobiDB-lite"/>
    </source>
</evidence>
<evidence type="ECO:0000313" key="6">
    <source>
        <dbReference type="EMBL" id="KAK5992773.1"/>
    </source>
</evidence>
<dbReference type="EMBL" id="JAVFKD010000012">
    <property type="protein sequence ID" value="KAK5992773.1"/>
    <property type="molecule type" value="Genomic_DNA"/>
</dbReference>